<organism evidence="1 2">
    <name type="scientific">Gossypium aridum</name>
    <name type="common">American cotton</name>
    <name type="synonym">Erioxylum aridum</name>
    <dbReference type="NCBI Taxonomy" id="34290"/>
    <lineage>
        <taxon>Eukaryota</taxon>
        <taxon>Viridiplantae</taxon>
        <taxon>Streptophyta</taxon>
        <taxon>Embryophyta</taxon>
        <taxon>Tracheophyta</taxon>
        <taxon>Spermatophyta</taxon>
        <taxon>Magnoliopsida</taxon>
        <taxon>eudicotyledons</taxon>
        <taxon>Gunneridae</taxon>
        <taxon>Pentapetalae</taxon>
        <taxon>rosids</taxon>
        <taxon>malvids</taxon>
        <taxon>Malvales</taxon>
        <taxon>Malvaceae</taxon>
        <taxon>Malvoideae</taxon>
        <taxon>Gossypium</taxon>
    </lineage>
</organism>
<reference evidence="1 2" key="1">
    <citation type="journal article" date="2019" name="Genome Biol. Evol.">
        <title>Insights into the evolution of the New World diploid cottons (Gossypium, subgenus Houzingenia) based on genome sequencing.</title>
        <authorList>
            <person name="Grover C.E."/>
            <person name="Arick M.A. 2nd"/>
            <person name="Thrash A."/>
            <person name="Conover J.L."/>
            <person name="Sanders W.S."/>
            <person name="Peterson D.G."/>
            <person name="Frelichowski J.E."/>
            <person name="Scheffler J.A."/>
            <person name="Scheffler B.E."/>
            <person name="Wendel J.F."/>
        </authorList>
    </citation>
    <scope>NUCLEOTIDE SEQUENCE [LARGE SCALE GENOMIC DNA]</scope>
    <source>
        <strain evidence="1">185</strain>
        <tissue evidence="1">Leaf</tissue>
    </source>
</reference>
<dbReference type="EMBL" id="JABFAA010000007">
    <property type="protein sequence ID" value="MBA0687294.1"/>
    <property type="molecule type" value="Genomic_DNA"/>
</dbReference>
<comment type="caution">
    <text evidence="1">The sequence shown here is derived from an EMBL/GenBank/DDBJ whole genome shotgun (WGS) entry which is preliminary data.</text>
</comment>
<feature type="non-terminal residue" evidence="1">
    <location>
        <position position="1"/>
    </location>
</feature>
<keyword evidence="2" id="KW-1185">Reference proteome</keyword>
<dbReference type="AlphaFoldDB" id="A0A7J8XK47"/>
<dbReference type="Proteomes" id="UP000593577">
    <property type="component" value="Unassembled WGS sequence"/>
</dbReference>
<evidence type="ECO:0000313" key="1">
    <source>
        <dbReference type="EMBL" id="MBA0687294.1"/>
    </source>
</evidence>
<name>A0A7J8XK47_GOSAI</name>
<evidence type="ECO:0000313" key="2">
    <source>
        <dbReference type="Proteomes" id="UP000593577"/>
    </source>
</evidence>
<protein>
    <submittedName>
        <fullName evidence="1">Uncharacterized protein</fullName>
    </submittedName>
</protein>
<proteinExistence type="predicted"/>
<gene>
    <name evidence="1" type="ORF">Goari_014843</name>
</gene>
<accession>A0A7J8XK47</accession>
<sequence length="51" mass="6267">MWQPVRAAVPSKDYQDEIWKHCFKRSCARSRRKSRNYKRMLIHIDSMKVTK</sequence>